<dbReference type="AlphaFoldDB" id="A0A7S4BSE5"/>
<proteinExistence type="predicted"/>
<feature type="compositionally biased region" description="Basic and acidic residues" evidence="1">
    <location>
        <begin position="209"/>
        <end position="223"/>
    </location>
</feature>
<feature type="region of interest" description="Disordered" evidence="1">
    <location>
        <begin position="96"/>
        <end position="141"/>
    </location>
</feature>
<sequence>MRPLACLPSCVEAAVAMPFRALFFCFRWRQIDPQQQQFDRTLGRWGPGAGVAGGANSTGYRSGVSAAAASRFSRLPSSLSQLPEGEPALLPTQPAQLASSALPAHTGSERGRVHGDPGLGAARKTSPESAKPSVPSEVGLQRAQSMNSLRELSPTLTAAARARGGRLTCGCESTSSVHVEMQRHSTMQRQETPPPPPPPPPPRNTPCGTDDRRFLHESPRTPVRDSCFPPGSSEGHHSGNPNAT</sequence>
<name>A0A7S4BSE5_CHRCT</name>
<organism evidence="2">
    <name type="scientific">Chrysotila carterae</name>
    <name type="common">Marine alga</name>
    <name type="synonym">Syracosphaera carterae</name>
    <dbReference type="NCBI Taxonomy" id="13221"/>
    <lineage>
        <taxon>Eukaryota</taxon>
        <taxon>Haptista</taxon>
        <taxon>Haptophyta</taxon>
        <taxon>Prymnesiophyceae</taxon>
        <taxon>Isochrysidales</taxon>
        <taxon>Isochrysidaceae</taxon>
        <taxon>Chrysotila</taxon>
    </lineage>
</organism>
<accession>A0A7S4BSE5</accession>
<gene>
    <name evidence="2" type="ORF">PCAR00345_LOCUS27989</name>
</gene>
<evidence type="ECO:0000256" key="1">
    <source>
        <dbReference type="SAM" id="MobiDB-lite"/>
    </source>
</evidence>
<feature type="region of interest" description="Disordered" evidence="1">
    <location>
        <begin position="164"/>
        <end position="244"/>
    </location>
</feature>
<evidence type="ECO:0000313" key="2">
    <source>
        <dbReference type="EMBL" id="CAE0775355.1"/>
    </source>
</evidence>
<reference evidence="2" key="1">
    <citation type="submission" date="2021-01" db="EMBL/GenBank/DDBJ databases">
        <authorList>
            <person name="Corre E."/>
            <person name="Pelletier E."/>
            <person name="Niang G."/>
            <person name="Scheremetjew M."/>
            <person name="Finn R."/>
            <person name="Kale V."/>
            <person name="Holt S."/>
            <person name="Cochrane G."/>
            <person name="Meng A."/>
            <person name="Brown T."/>
            <person name="Cohen L."/>
        </authorList>
    </citation>
    <scope>NUCLEOTIDE SEQUENCE</scope>
    <source>
        <strain evidence="2">CCMP645</strain>
    </source>
</reference>
<dbReference type="EMBL" id="HBIZ01043730">
    <property type="protein sequence ID" value="CAE0775355.1"/>
    <property type="molecule type" value="Transcribed_RNA"/>
</dbReference>
<feature type="compositionally biased region" description="Pro residues" evidence="1">
    <location>
        <begin position="192"/>
        <end position="204"/>
    </location>
</feature>
<protein>
    <submittedName>
        <fullName evidence="2">Uncharacterized protein</fullName>
    </submittedName>
</protein>